<feature type="compositionally biased region" description="Basic and acidic residues" evidence="1">
    <location>
        <begin position="53"/>
        <end position="62"/>
    </location>
</feature>
<dbReference type="Proteomes" id="UP000799428">
    <property type="component" value="Unassembled WGS sequence"/>
</dbReference>
<proteinExistence type="predicted"/>
<sequence length="146" mass="16147">MSAPQEQNAAQPVQAAPRDREASTQVSPATKAHASSETLHARRLELHNTPLANREKQLREEAPPTPDTDEPNKLPPPRGGGVATTIPTRGPEIKTIPTFKGKSVSEHQYFQIRLKIAFQIDPAAFNTKDQKIAYTLQHLTLPNQQM</sequence>
<accession>A0A6G1JQM3</accession>
<keyword evidence="3" id="KW-1185">Reference proteome</keyword>
<evidence type="ECO:0000256" key="1">
    <source>
        <dbReference type="SAM" id="MobiDB-lite"/>
    </source>
</evidence>
<feature type="compositionally biased region" description="Polar residues" evidence="1">
    <location>
        <begin position="23"/>
        <end position="38"/>
    </location>
</feature>
<dbReference type="EMBL" id="MU005816">
    <property type="protein sequence ID" value="KAF2702521.1"/>
    <property type="molecule type" value="Genomic_DNA"/>
</dbReference>
<feature type="compositionally biased region" description="Polar residues" evidence="1">
    <location>
        <begin position="1"/>
        <end position="11"/>
    </location>
</feature>
<evidence type="ECO:0000313" key="3">
    <source>
        <dbReference type="Proteomes" id="UP000799428"/>
    </source>
</evidence>
<name>A0A6G1JQM3_9PLEO</name>
<reference evidence="2" key="1">
    <citation type="journal article" date="2020" name="Stud. Mycol.">
        <title>101 Dothideomycetes genomes: a test case for predicting lifestyles and emergence of pathogens.</title>
        <authorList>
            <person name="Haridas S."/>
            <person name="Albert R."/>
            <person name="Binder M."/>
            <person name="Bloem J."/>
            <person name="Labutti K."/>
            <person name="Salamov A."/>
            <person name="Andreopoulos B."/>
            <person name="Baker S."/>
            <person name="Barry K."/>
            <person name="Bills G."/>
            <person name="Bluhm B."/>
            <person name="Cannon C."/>
            <person name="Castanera R."/>
            <person name="Culley D."/>
            <person name="Daum C."/>
            <person name="Ezra D."/>
            <person name="Gonzalez J."/>
            <person name="Henrissat B."/>
            <person name="Kuo A."/>
            <person name="Liang C."/>
            <person name="Lipzen A."/>
            <person name="Lutzoni F."/>
            <person name="Magnuson J."/>
            <person name="Mondo S."/>
            <person name="Nolan M."/>
            <person name="Ohm R."/>
            <person name="Pangilinan J."/>
            <person name="Park H.-J."/>
            <person name="Ramirez L."/>
            <person name="Alfaro M."/>
            <person name="Sun H."/>
            <person name="Tritt A."/>
            <person name="Yoshinaga Y."/>
            <person name="Zwiers L.-H."/>
            <person name="Turgeon B."/>
            <person name="Goodwin S."/>
            <person name="Spatafora J."/>
            <person name="Crous P."/>
            <person name="Grigoriev I."/>
        </authorList>
    </citation>
    <scope>NUCLEOTIDE SEQUENCE</scope>
    <source>
        <strain evidence="2">CBS 279.74</strain>
    </source>
</reference>
<feature type="region of interest" description="Disordered" evidence="1">
    <location>
        <begin position="1"/>
        <end position="101"/>
    </location>
</feature>
<evidence type="ECO:0000313" key="2">
    <source>
        <dbReference type="EMBL" id="KAF2702521.1"/>
    </source>
</evidence>
<organism evidence="2 3">
    <name type="scientific">Pleomassaria siparia CBS 279.74</name>
    <dbReference type="NCBI Taxonomy" id="1314801"/>
    <lineage>
        <taxon>Eukaryota</taxon>
        <taxon>Fungi</taxon>
        <taxon>Dikarya</taxon>
        <taxon>Ascomycota</taxon>
        <taxon>Pezizomycotina</taxon>
        <taxon>Dothideomycetes</taxon>
        <taxon>Pleosporomycetidae</taxon>
        <taxon>Pleosporales</taxon>
        <taxon>Pleomassariaceae</taxon>
        <taxon>Pleomassaria</taxon>
    </lineage>
</organism>
<protein>
    <submittedName>
        <fullName evidence="2">Uncharacterized protein</fullName>
    </submittedName>
</protein>
<gene>
    <name evidence="2" type="ORF">K504DRAFT_508943</name>
</gene>
<dbReference type="AlphaFoldDB" id="A0A6G1JQM3"/>